<feature type="transmembrane region" description="Helical" evidence="1">
    <location>
        <begin position="6"/>
        <end position="24"/>
    </location>
</feature>
<proteinExistence type="predicted"/>
<dbReference type="AlphaFoldDB" id="A0A645BRZ8"/>
<evidence type="ECO:0000256" key="1">
    <source>
        <dbReference type="SAM" id="Phobius"/>
    </source>
</evidence>
<protein>
    <recommendedName>
        <fullName evidence="3">Stage V sporulation protein AE</fullName>
    </recommendedName>
</protein>
<keyword evidence="1" id="KW-1133">Transmembrane helix</keyword>
<reference evidence="2" key="1">
    <citation type="submission" date="2019-08" db="EMBL/GenBank/DDBJ databases">
        <authorList>
            <person name="Kucharzyk K."/>
            <person name="Murdoch R.W."/>
            <person name="Higgins S."/>
            <person name="Loffler F."/>
        </authorList>
    </citation>
    <scope>NUCLEOTIDE SEQUENCE</scope>
</reference>
<dbReference type="EMBL" id="VSSQ01022120">
    <property type="protein sequence ID" value="MPM68200.1"/>
    <property type="molecule type" value="Genomic_DNA"/>
</dbReference>
<comment type="caution">
    <text evidence="2">The sequence shown here is derived from an EMBL/GenBank/DDBJ whole genome shotgun (WGS) entry which is preliminary data.</text>
</comment>
<dbReference type="InterPro" id="IPR014204">
    <property type="entry name" value="Spore_V_AE"/>
</dbReference>
<organism evidence="2">
    <name type="scientific">bioreactor metagenome</name>
    <dbReference type="NCBI Taxonomy" id="1076179"/>
    <lineage>
        <taxon>unclassified sequences</taxon>
        <taxon>metagenomes</taxon>
        <taxon>ecological metagenomes</taxon>
    </lineage>
</organism>
<name>A0A645BRZ8_9ZZZZ</name>
<evidence type="ECO:0000313" key="2">
    <source>
        <dbReference type="EMBL" id="MPM68200.1"/>
    </source>
</evidence>
<feature type="transmembrane region" description="Helical" evidence="1">
    <location>
        <begin position="54"/>
        <end position="71"/>
    </location>
</feature>
<dbReference type="InterPro" id="IPR005562">
    <property type="entry name" value="SpoVA"/>
</dbReference>
<sequence>MIFLKAFVVGGLICVVGQLLIDLTKLTPARILVTFVVLGVILGAIGVYDPLVEWAGAGATVPLTGFGNVLVEGTKKALQEDGLLGALTGPLCAGSAGITAALLSGLIVSWVAKSKEK</sequence>
<keyword evidence="1" id="KW-0812">Transmembrane</keyword>
<dbReference type="NCBIfam" id="TIGR02839">
    <property type="entry name" value="spore_V_AE"/>
    <property type="match status" value="1"/>
</dbReference>
<dbReference type="PANTHER" id="PTHR38450:SF2">
    <property type="entry name" value="STAGE V SPORULATION PROTEIN AEB"/>
    <property type="match status" value="1"/>
</dbReference>
<accession>A0A645BRZ8</accession>
<dbReference type="PANTHER" id="PTHR38450">
    <property type="entry name" value="STAGE V SPORULATION PROTEIN AC-RELATED"/>
    <property type="match status" value="1"/>
</dbReference>
<dbReference type="Pfam" id="PF03862">
    <property type="entry name" value="SpoVAC_SpoVAEB"/>
    <property type="match status" value="1"/>
</dbReference>
<keyword evidence="1" id="KW-0472">Membrane</keyword>
<feature type="transmembrane region" description="Helical" evidence="1">
    <location>
        <begin position="31"/>
        <end position="48"/>
    </location>
</feature>
<feature type="transmembrane region" description="Helical" evidence="1">
    <location>
        <begin position="83"/>
        <end position="112"/>
    </location>
</feature>
<evidence type="ECO:0008006" key="3">
    <source>
        <dbReference type="Google" id="ProtNLM"/>
    </source>
</evidence>
<gene>
    <name evidence="2" type="ORF">SDC9_115131</name>
</gene>